<comment type="similarity">
    <text evidence="8 9">Belongs to the TonB-dependent receptor family.</text>
</comment>
<dbReference type="PROSITE" id="PS52016">
    <property type="entry name" value="TONB_DEPENDENT_REC_3"/>
    <property type="match status" value="1"/>
</dbReference>
<evidence type="ECO:0000256" key="1">
    <source>
        <dbReference type="ARBA" id="ARBA00004571"/>
    </source>
</evidence>
<organism evidence="14 15">
    <name type="scientific">Solimonas terrae</name>
    <dbReference type="NCBI Taxonomy" id="1396819"/>
    <lineage>
        <taxon>Bacteria</taxon>
        <taxon>Pseudomonadati</taxon>
        <taxon>Pseudomonadota</taxon>
        <taxon>Gammaproteobacteria</taxon>
        <taxon>Nevskiales</taxon>
        <taxon>Nevskiaceae</taxon>
        <taxon>Solimonas</taxon>
    </lineage>
</organism>
<feature type="domain" description="TonB-dependent receptor-like beta-barrel" evidence="12">
    <location>
        <begin position="380"/>
        <end position="881"/>
    </location>
</feature>
<keyword evidence="14" id="KW-0675">Receptor</keyword>
<keyword evidence="15" id="KW-1185">Reference proteome</keyword>
<keyword evidence="2 8" id="KW-0813">Transport</keyword>
<comment type="caution">
    <text evidence="14">The sequence shown here is derived from an EMBL/GenBank/DDBJ whole genome shotgun (WGS) entry which is preliminary data.</text>
</comment>
<keyword evidence="4 8" id="KW-0812">Transmembrane</keyword>
<evidence type="ECO:0000259" key="12">
    <source>
        <dbReference type="Pfam" id="PF00593"/>
    </source>
</evidence>
<keyword evidence="7 8" id="KW-0998">Cell outer membrane</keyword>
<dbReference type="PANTHER" id="PTHR47234">
    <property type="match status" value="1"/>
</dbReference>
<dbReference type="PANTHER" id="PTHR47234:SF1">
    <property type="entry name" value="TONB-DEPENDENT RECEPTOR"/>
    <property type="match status" value="1"/>
</dbReference>
<keyword evidence="11" id="KW-0732">Signal</keyword>
<evidence type="ECO:0000256" key="10">
    <source>
        <dbReference type="SAM" id="MobiDB-lite"/>
    </source>
</evidence>
<evidence type="ECO:0000256" key="2">
    <source>
        <dbReference type="ARBA" id="ARBA00022448"/>
    </source>
</evidence>
<keyword evidence="6 8" id="KW-0472">Membrane</keyword>
<accession>A0A6M2BX19</accession>
<evidence type="ECO:0000313" key="14">
    <source>
        <dbReference type="EMBL" id="NGY06924.1"/>
    </source>
</evidence>
<dbReference type="InterPro" id="IPR037066">
    <property type="entry name" value="Plug_dom_sf"/>
</dbReference>
<name>A0A6M2BX19_9GAMM</name>
<dbReference type="Pfam" id="PF07715">
    <property type="entry name" value="Plug"/>
    <property type="match status" value="1"/>
</dbReference>
<evidence type="ECO:0000259" key="13">
    <source>
        <dbReference type="Pfam" id="PF07715"/>
    </source>
</evidence>
<evidence type="ECO:0000256" key="6">
    <source>
        <dbReference type="ARBA" id="ARBA00023136"/>
    </source>
</evidence>
<evidence type="ECO:0000256" key="3">
    <source>
        <dbReference type="ARBA" id="ARBA00022452"/>
    </source>
</evidence>
<dbReference type="CDD" id="cd01347">
    <property type="entry name" value="ligand_gated_channel"/>
    <property type="match status" value="1"/>
</dbReference>
<gene>
    <name evidence="14" type="ORF">G7Y85_19290</name>
</gene>
<sequence length="927" mass="98840">MEMTSKRKRKGVQFALTAIASVAAVMCFEGAAYAQDAAATAGASADQTTEPAEIIITGSRIRQVQKEGPTPVTIITRDDIDKAGYQSVTDVLEGMSQNTGGSFNTSTSFSFGAGAQTVDLKGFGSNRTLILIDGRRQAIDPVFLSQTNQSVDLSTIPLAMVDRIEVLTDGASAIYGSDAIGGVINIITKKSINGGMLSVRGGTTQHGGHDNGEIQFGAGVANDKMSLNVAASYNKSNRLMFTDRKYSESDATNGGTFSGYGSNFVDPSGALLASDPDCGTGNAGDSTAGAGVIVGTRCRFDRAKYREWYPDSERGSVTVWGDRTLPFLDATAFGRFTYVKEQQAFRLEPFPYGGGETSNGVIPDSEFPDGRGLIPAGSPGNPTTGTGDEQDGYFNRRLVEFGGRGSDVSSQNYNGVLGVRGRLDDYDWEAAVSQSHASVYTRTRGNFISSVLDYLVLSRGLNLFDPIPQDVVDEAGYTPTSLGVSNNTGIDATVSGPLHIDLPGGPIQAALHWDYNHEDFSSRNDKLSVFGDTPDGAAPDAAGSRSYYGLAFELQLPIINSLELGLAGRYDDYNINSVGGQFSPKVSLAYRPLETVLVRASYGNTFRAPDLVALYAGQSSGFETVVDTRACRASGHNPGDDVPECADIQSVPVVNGSNPDLKSEKGWNWNVGVSWEIVKDLTVSVDHYTISLNNIVEVLTAQQVVDSCANEGLLCDQITDSVSHPGSPSGLGNAVGGYSDAQISAGAANFASQRLKGTDTKIDYRINTGVGKFTNTLTWTWLQSLKVKIDPSAPAEEQLNYGGSVTVPRHRLSLVNDWSYSAYGAYVKTNFIGKLPGALPNETSGPIASDEFYPSFLTIDLQLRYTLPASLGMVRLGIDNILDRDFPLDPTEKVGGSNTANEFITGAGPSYFSPLGRAYYLQYEVTF</sequence>
<dbReference type="Gene3D" id="2.40.170.20">
    <property type="entry name" value="TonB-dependent receptor, beta-barrel domain"/>
    <property type="match status" value="1"/>
</dbReference>
<reference evidence="14 15" key="1">
    <citation type="journal article" date="2014" name="Int. J. Syst. Evol. Microbiol.">
        <title>Solimonas terrae sp. nov., isolated from soil.</title>
        <authorList>
            <person name="Kim S.J."/>
            <person name="Moon J.Y."/>
            <person name="Weon H.Y."/>
            <person name="Ahn J.H."/>
            <person name="Chen W.M."/>
            <person name="Kwon S.W."/>
        </authorList>
    </citation>
    <scope>NUCLEOTIDE SEQUENCE [LARGE SCALE GENOMIC DNA]</scope>
    <source>
        <strain evidence="14 15">KIS83-12</strain>
    </source>
</reference>
<dbReference type="InterPro" id="IPR000531">
    <property type="entry name" value="Beta-barrel_TonB"/>
</dbReference>
<proteinExistence type="inferred from homology"/>
<dbReference type="AlphaFoldDB" id="A0A6M2BX19"/>
<protein>
    <submittedName>
        <fullName evidence="14">TonB-dependent receptor</fullName>
    </submittedName>
</protein>
<evidence type="ECO:0000256" key="8">
    <source>
        <dbReference type="PROSITE-ProRule" id="PRU01360"/>
    </source>
</evidence>
<dbReference type="RefSeq" id="WP_166261406.1">
    <property type="nucleotide sequence ID" value="NZ_JAAMOW010000012.1"/>
</dbReference>
<dbReference type="GO" id="GO:0009279">
    <property type="term" value="C:cell outer membrane"/>
    <property type="evidence" value="ECO:0007669"/>
    <property type="project" value="UniProtKB-SubCell"/>
</dbReference>
<dbReference type="SUPFAM" id="SSF56935">
    <property type="entry name" value="Porins"/>
    <property type="match status" value="1"/>
</dbReference>
<evidence type="ECO:0000256" key="9">
    <source>
        <dbReference type="RuleBase" id="RU003357"/>
    </source>
</evidence>
<keyword evidence="3 8" id="KW-1134">Transmembrane beta strand</keyword>
<evidence type="ECO:0000256" key="5">
    <source>
        <dbReference type="ARBA" id="ARBA00023077"/>
    </source>
</evidence>
<evidence type="ECO:0000256" key="11">
    <source>
        <dbReference type="SAM" id="SignalP"/>
    </source>
</evidence>
<dbReference type="Pfam" id="PF00593">
    <property type="entry name" value="TonB_dep_Rec_b-barrel"/>
    <property type="match status" value="1"/>
</dbReference>
<dbReference type="InterPro" id="IPR039426">
    <property type="entry name" value="TonB-dep_rcpt-like"/>
</dbReference>
<dbReference type="Proteomes" id="UP000472676">
    <property type="component" value="Unassembled WGS sequence"/>
</dbReference>
<feature type="chain" id="PRO_5026690745" evidence="11">
    <location>
        <begin position="35"/>
        <end position="927"/>
    </location>
</feature>
<dbReference type="InterPro" id="IPR036942">
    <property type="entry name" value="Beta-barrel_TonB_sf"/>
</dbReference>
<evidence type="ECO:0000256" key="4">
    <source>
        <dbReference type="ARBA" id="ARBA00022692"/>
    </source>
</evidence>
<comment type="subcellular location">
    <subcellularLocation>
        <location evidence="1 8">Cell outer membrane</location>
        <topology evidence="1 8">Multi-pass membrane protein</topology>
    </subcellularLocation>
</comment>
<evidence type="ECO:0000256" key="7">
    <source>
        <dbReference type="ARBA" id="ARBA00023237"/>
    </source>
</evidence>
<feature type="signal peptide" evidence="11">
    <location>
        <begin position="1"/>
        <end position="34"/>
    </location>
</feature>
<dbReference type="EMBL" id="JAAMOW010000012">
    <property type="protein sequence ID" value="NGY06924.1"/>
    <property type="molecule type" value="Genomic_DNA"/>
</dbReference>
<feature type="region of interest" description="Disordered" evidence="10">
    <location>
        <begin position="363"/>
        <end position="391"/>
    </location>
</feature>
<dbReference type="Gene3D" id="2.170.130.10">
    <property type="entry name" value="TonB-dependent receptor, plug domain"/>
    <property type="match status" value="1"/>
</dbReference>
<evidence type="ECO:0000313" key="15">
    <source>
        <dbReference type="Proteomes" id="UP000472676"/>
    </source>
</evidence>
<feature type="domain" description="TonB-dependent receptor plug" evidence="13">
    <location>
        <begin position="65"/>
        <end position="183"/>
    </location>
</feature>
<dbReference type="InterPro" id="IPR012910">
    <property type="entry name" value="Plug_dom"/>
</dbReference>
<keyword evidence="5 9" id="KW-0798">TonB box</keyword>